<comment type="similarity">
    <text evidence="2">Belongs to the glyceraldehyde-3-phosphate dehydrogenase family.</text>
</comment>
<dbReference type="EC" id="1.2.1.12" evidence="3"/>
<dbReference type="GO" id="GO:0005829">
    <property type="term" value="C:cytosol"/>
    <property type="evidence" value="ECO:0007669"/>
    <property type="project" value="TreeGrafter"/>
</dbReference>
<comment type="caution">
    <text evidence="11">The sequence shown here is derived from an EMBL/GenBank/DDBJ whole genome shotgun (WGS) entry which is preliminary data.</text>
</comment>
<evidence type="ECO:0000256" key="8">
    <source>
        <dbReference type="ARBA" id="ARBA00023152"/>
    </source>
</evidence>
<feature type="domain" description="Glyceraldehyde 3-phosphate dehydrogenase NAD(P) binding" evidence="10">
    <location>
        <begin position="1"/>
        <end position="90"/>
    </location>
</feature>
<reference evidence="11" key="1">
    <citation type="journal article" date="2021" name="Evol. Appl.">
        <title>The genome of the Pyrenean desman and the effects of bottlenecks and inbreeding on the genomic landscape of an endangered species.</title>
        <authorList>
            <person name="Escoda L."/>
            <person name="Castresana J."/>
        </authorList>
    </citation>
    <scope>NUCLEOTIDE SEQUENCE</scope>
    <source>
        <strain evidence="11">IBE-C5619</strain>
    </source>
</reference>
<dbReference type="GO" id="GO:0006096">
    <property type="term" value="P:glycolytic process"/>
    <property type="evidence" value="ECO:0007669"/>
    <property type="project" value="UniProtKB-KW"/>
</dbReference>
<evidence type="ECO:0000256" key="1">
    <source>
        <dbReference type="ARBA" id="ARBA00004869"/>
    </source>
</evidence>
<evidence type="ECO:0000256" key="5">
    <source>
        <dbReference type="ARBA" id="ARBA00022490"/>
    </source>
</evidence>
<dbReference type="SUPFAM" id="SSF51735">
    <property type="entry name" value="NAD(P)-binding Rossmann-fold domains"/>
    <property type="match status" value="1"/>
</dbReference>
<name>A0A8J5ZNF9_GALPY</name>
<dbReference type="Gene3D" id="3.40.50.720">
    <property type="entry name" value="NAD(P)-binding Rossmann-like Domain"/>
    <property type="match status" value="2"/>
</dbReference>
<dbReference type="GO" id="GO:0051287">
    <property type="term" value="F:NAD binding"/>
    <property type="evidence" value="ECO:0007669"/>
    <property type="project" value="InterPro"/>
</dbReference>
<proteinExistence type="inferred from homology"/>
<dbReference type="Proteomes" id="UP000700334">
    <property type="component" value="Unassembled WGS sequence"/>
</dbReference>
<protein>
    <recommendedName>
        <fullName evidence="4">Glyceraldehyde-3-phosphate dehydrogenase</fullName>
        <ecNumber evidence="3">1.2.1.12</ecNumber>
    </recommendedName>
</protein>
<dbReference type="OrthoDB" id="9620457at2759"/>
<dbReference type="SMART" id="SM00846">
    <property type="entry name" value="Gp_dh_N"/>
    <property type="match status" value="1"/>
</dbReference>
<keyword evidence="7" id="KW-0520">NAD</keyword>
<keyword evidence="5" id="KW-0963">Cytoplasm</keyword>
<dbReference type="InterPro" id="IPR036291">
    <property type="entry name" value="NAD(P)-bd_dom_sf"/>
</dbReference>
<comment type="pathway">
    <text evidence="1">Carbohydrate degradation; glycolysis; pyruvate from D-glyceraldehyde 3-phosphate: step 1/5.</text>
</comment>
<evidence type="ECO:0000256" key="6">
    <source>
        <dbReference type="ARBA" id="ARBA00023002"/>
    </source>
</evidence>
<dbReference type="InterPro" id="IPR020828">
    <property type="entry name" value="GlycerAld_3-P_DH_NAD(P)-bd"/>
</dbReference>
<dbReference type="Gene3D" id="3.30.360.10">
    <property type="entry name" value="Dihydrodipicolinate Reductase, domain 2"/>
    <property type="match status" value="1"/>
</dbReference>
<evidence type="ECO:0000313" key="12">
    <source>
        <dbReference type="Proteomes" id="UP000700334"/>
    </source>
</evidence>
<accession>A0A8J5ZNF9</accession>
<dbReference type="AlphaFoldDB" id="A0A8J5ZNF9"/>
<dbReference type="GO" id="GO:0004365">
    <property type="term" value="F:glyceraldehyde-3-phosphate dehydrogenase (NAD+) (phosphorylating) activity"/>
    <property type="evidence" value="ECO:0007669"/>
    <property type="project" value="UniProtKB-EC"/>
</dbReference>
<comment type="catalytic activity">
    <reaction evidence="9">
        <text>D-glyceraldehyde 3-phosphate + phosphate + NAD(+) = (2R)-3-phospho-glyceroyl phosphate + NADH + H(+)</text>
        <dbReference type="Rhea" id="RHEA:10300"/>
        <dbReference type="ChEBI" id="CHEBI:15378"/>
        <dbReference type="ChEBI" id="CHEBI:43474"/>
        <dbReference type="ChEBI" id="CHEBI:57540"/>
        <dbReference type="ChEBI" id="CHEBI:57604"/>
        <dbReference type="ChEBI" id="CHEBI:57945"/>
        <dbReference type="ChEBI" id="CHEBI:59776"/>
        <dbReference type="EC" id="1.2.1.12"/>
    </reaction>
</comment>
<keyword evidence="8" id="KW-0324">Glycolysis</keyword>
<dbReference type="EMBL" id="JAGFMF010012290">
    <property type="protein sequence ID" value="KAG8504496.1"/>
    <property type="molecule type" value="Genomic_DNA"/>
</dbReference>
<evidence type="ECO:0000256" key="3">
    <source>
        <dbReference type="ARBA" id="ARBA00013119"/>
    </source>
</evidence>
<sequence>MVTRAAFNSGKVDVVAINDLFINLKYMISLFQYDSIHGMFDGTEQDNTNIKWGDAGVECIVESTGTFTTLKKARIHLKGRAKRVIISASCVCVGHGPEEQLPQDYQQCLLHHLLLGPLVKVTHENFGIMELLMAMVCAIIASQRPWMVPLGSQEAAQKIITLLVL</sequence>
<dbReference type="PANTHER" id="PTHR10836:SF111">
    <property type="entry name" value="GLYCERALDEHYDE-3-PHOSPHATE DEHYDROGENASE"/>
    <property type="match status" value="1"/>
</dbReference>
<gene>
    <name evidence="11" type="ORF">J0S82_002716</name>
</gene>
<organism evidence="11 12">
    <name type="scientific">Galemys pyrenaicus</name>
    <name type="common">Iberian desman</name>
    <name type="synonym">Pyrenean desman</name>
    <dbReference type="NCBI Taxonomy" id="202257"/>
    <lineage>
        <taxon>Eukaryota</taxon>
        <taxon>Metazoa</taxon>
        <taxon>Chordata</taxon>
        <taxon>Craniata</taxon>
        <taxon>Vertebrata</taxon>
        <taxon>Euteleostomi</taxon>
        <taxon>Mammalia</taxon>
        <taxon>Eutheria</taxon>
        <taxon>Laurasiatheria</taxon>
        <taxon>Eulipotyphla</taxon>
        <taxon>Talpidae</taxon>
        <taxon>Galemys</taxon>
    </lineage>
</organism>
<keyword evidence="6" id="KW-0560">Oxidoreductase</keyword>
<keyword evidence="12" id="KW-1185">Reference proteome</keyword>
<dbReference type="Pfam" id="PF00044">
    <property type="entry name" value="Gp_dh_N"/>
    <property type="match status" value="1"/>
</dbReference>
<evidence type="ECO:0000259" key="10">
    <source>
        <dbReference type="SMART" id="SM00846"/>
    </source>
</evidence>
<dbReference type="PANTHER" id="PTHR10836">
    <property type="entry name" value="GLYCERALDEHYDE 3-PHOSPHATE DEHYDROGENASE"/>
    <property type="match status" value="1"/>
</dbReference>
<evidence type="ECO:0000256" key="7">
    <source>
        <dbReference type="ARBA" id="ARBA00023027"/>
    </source>
</evidence>
<evidence type="ECO:0000256" key="9">
    <source>
        <dbReference type="ARBA" id="ARBA00047698"/>
    </source>
</evidence>
<evidence type="ECO:0000313" key="11">
    <source>
        <dbReference type="EMBL" id="KAG8504496.1"/>
    </source>
</evidence>
<evidence type="ECO:0000256" key="2">
    <source>
        <dbReference type="ARBA" id="ARBA00007406"/>
    </source>
</evidence>
<dbReference type="InterPro" id="IPR020831">
    <property type="entry name" value="GlycerAld/Erythrose_P_DH"/>
</dbReference>
<evidence type="ECO:0000256" key="4">
    <source>
        <dbReference type="ARBA" id="ARBA00021022"/>
    </source>
</evidence>